<dbReference type="GO" id="GO:0016020">
    <property type="term" value="C:membrane"/>
    <property type="evidence" value="ECO:0007669"/>
    <property type="project" value="UniProtKB-SubCell"/>
</dbReference>
<sequence>MVGYGIEKKNDRRELTANDYGEAGIVSGIATRCIIQPLDVLKIRFQLQEEAISGINPGKYSGVKQAVVLIFKEEGITAFWKGHVPAQGLSAVYGLVQFTSFEILTKKSKQFEIANRKRKVTDFVCGAVAGCSAMIAASPLDVIRTRLIAQGSLKVYRGMINASCLMWEREGIRSFFRGLSPSLVYIAPYTGFLELFGVFFYQNFFLLGLQFTLFNWFSGIWTKLTGREETQGALICGALSGASAKTILYPFDMVRHRLQLRGFHRIGFGKTTQYRTMVGTLVHVIRNESFFGLFKGLFPSILKAAVSTGFAFLFYDVALDIIRSL</sequence>
<evidence type="ECO:0000313" key="12">
    <source>
        <dbReference type="WBParaSite" id="EVEC_0000942201-mRNA-1"/>
    </source>
</evidence>
<dbReference type="AlphaFoldDB" id="A0A0N4VFA7"/>
<dbReference type="Pfam" id="PF00153">
    <property type="entry name" value="Mito_carr"/>
    <property type="match status" value="3"/>
</dbReference>
<reference evidence="10 11" key="2">
    <citation type="submission" date="2018-10" db="EMBL/GenBank/DDBJ databases">
        <authorList>
            <consortium name="Pathogen Informatics"/>
        </authorList>
    </citation>
    <scope>NUCLEOTIDE SEQUENCE [LARGE SCALE GENOMIC DNA]</scope>
</reference>
<dbReference type="PANTHER" id="PTHR24089">
    <property type="entry name" value="SOLUTE CARRIER FAMILY 25"/>
    <property type="match status" value="1"/>
</dbReference>
<protein>
    <submittedName>
        <fullName evidence="12">Mitochondrial thiamine pyrophosphate carrier</fullName>
    </submittedName>
</protein>
<dbReference type="InterPro" id="IPR018108">
    <property type="entry name" value="MCP_transmembrane"/>
</dbReference>
<dbReference type="PRINTS" id="PR00926">
    <property type="entry name" value="MITOCARRIER"/>
</dbReference>
<evidence type="ECO:0000256" key="7">
    <source>
        <dbReference type="PROSITE-ProRule" id="PRU00282"/>
    </source>
</evidence>
<dbReference type="PROSITE" id="PS50920">
    <property type="entry name" value="SOLCAR"/>
    <property type="match status" value="3"/>
</dbReference>
<evidence type="ECO:0000313" key="10">
    <source>
        <dbReference type="EMBL" id="VDD94081.1"/>
    </source>
</evidence>
<name>A0A0N4VFA7_ENTVE</name>
<keyword evidence="9" id="KW-1133">Transmembrane helix</keyword>
<evidence type="ECO:0000313" key="11">
    <source>
        <dbReference type="Proteomes" id="UP000274131"/>
    </source>
</evidence>
<dbReference type="EMBL" id="UXUI01009637">
    <property type="protein sequence ID" value="VDD94081.1"/>
    <property type="molecule type" value="Genomic_DNA"/>
</dbReference>
<reference evidence="12" key="1">
    <citation type="submission" date="2017-02" db="UniProtKB">
        <authorList>
            <consortium name="WormBaseParasite"/>
        </authorList>
    </citation>
    <scope>IDENTIFICATION</scope>
</reference>
<keyword evidence="5" id="KW-0677">Repeat</keyword>
<evidence type="ECO:0000256" key="3">
    <source>
        <dbReference type="ARBA" id="ARBA00022448"/>
    </source>
</evidence>
<dbReference type="SUPFAM" id="SSF103506">
    <property type="entry name" value="Mitochondrial carrier"/>
    <property type="match status" value="1"/>
</dbReference>
<feature type="transmembrane region" description="Helical" evidence="9">
    <location>
        <begin position="199"/>
        <end position="221"/>
    </location>
</feature>
<keyword evidence="3 8" id="KW-0813">Transport</keyword>
<dbReference type="Gene3D" id="1.50.40.10">
    <property type="entry name" value="Mitochondrial carrier domain"/>
    <property type="match status" value="1"/>
</dbReference>
<keyword evidence="4 7" id="KW-0812">Transmembrane</keyword>
<accession>A0A0N4VFA7</accession>
<feature type="repeat" description="Solcar" evidence="7">
    <location>
        <begin position="117"/>
        <end position="203"/>
    </location>
</feature>
<dbReference type="STRING" id="51028.A0A0N4VFA7"/>
<feature type="repeat" description="Solcar" evidence="7">
    <location>
        <begin position="228"/>
        <end position="321"/>
    </location>
</feature>
<evidence type="ECO:0000256" key="9">
    <source>
        <dbReference type="SAM" id="Phobius"/>
    </source>
</evidence>
<gene>
    <name evidence="10" type="ORF">EVEC_LOCUS8832</name>
</gene>
<comment type="subcellular location">
    <subcellularLocation>
        <location evidence="1">Membrane</location>
        <topology evidence="1">Multi-pass membrane protein</topology>
    </subcellularLocation>
</comment>
<feature type="repeat" description="Solcar" evidence="7">
    <location>
        <begin position="15"/>
        <end position="107"/>
    </location>
</feature>
<evidence type="ECO:0000256" key="4">
    <source>
        <dbReference type="ARBA" id="ARBA00022692"/>
    </source>
</evidence>
<comment type="similarity">
    <text evidence="2 8">Belongs to the mitochondrial carrier (TC 2.A.29) family.</text>
</comment>
<dbReference type="Proteomes" id="UP000274131">
    <property type="component" value="Unassembled WGS sequence"/>
</dbReference>
<feature type="transmembrane region" description="Helical" evidence="9">
    <location>
        <begin position="301"/>
        <end position="322"/>
    </location>
</feature>
<keyword evidence="6 7" id="KW-0472">Membrane</keyword>
<evidence type="ECO:0000256" key="2">
    <source>
        <dbReference type="ARBA" id="ARBA00006375"/>
    </source>
</evidence>
<dbReference type="WBParaSite" id="EVEC_0000942201-mRNA-1">
    <property type="protein sequence ID" value="EVEC_0000942201-mRNA-1"/>
    <property type="gene ID" value="EVEC_0000942201"/>
</dbReference>
<dbReference type="OrthoDB" id="18574at2759"/>
<evidence type="ECO:0000256" key="8">
    <source>
        <dbReference type="RuleBase" id="RU000488"/>
    </source>
</evidence>
<organism evidence="12">
    <name type="scientific">Enterobius vermicularis</name>
    <name type="common">Human pinworm</name>
    <dbReference type="NCBI Taxonomy" id="51028"/>
    <lineage>
        <taxon>Eukaryota</taxon>
        <taxon>Metazoa</taxon>
        <taxon>Ecdysozoa</taxon>
        <taxon>Nematoda</taxon>
        <taxon>Chromadorea</taxon>
        <taxon>Rhabditida</taxon>
        <taxon>Spirurina</taxon>
        <taxon>Oxyuridomorpha</taxon>
        <taxon>Oxyuroidea</taxon>
        <taxon>Oxyuridae</taxon>
        <taxon>Enterobius</taxon>
    </lineage>
</organism>
<dbReference type="InterPro" id="IPR023395">
    <property type="entry name" value="MCP_dom_sf"/>
</dbReference>
<evidence type="ECO:0000256" key="5">
    <source>
        <dbReference type="ARBA" id="ARBA00022737"/>
    </source>
</evidence>
<evidence type="ECO:0000256" key="1">
    <source>
        <dbReference type="ARBA" id="ARBA00004141"/>
    </source>
</evidence>
<dbReference type="GO" id="GO:0055085">
    <property type="term" value="P:transmembrane transport"/>
    <property type="evidence" value="ECO:0007669"/>
    <property type="project" value="InterPro"/>
</dbReference>
<proteinExistence type="inferred from homology"/>
<keyword evidence="11" id="KW-1185">Reference proteome</keyword>
<dbReference type="InterPro" id="IPR002067">
    <property type="entry name" value="MCP"/>
</dbReference>
<evidence type="ECO:0000256" key="6">
    <source>
        <dbReference type="ARBA" id="ARBA00023136"/>
    </source>
</evidence>